<dbReference type="InterPro" id="IPR047111">
    <property type="entry name" value="YbaP-like"/>
</dbReference>
<dbReference type="Pfam" id="PF01963">
    <property type="entry name" value="TraB_PrgY_gumN"/>
    <property type="match status" value="1"/>
</dbReference>
<dbReference type="RefSeq" id="WP_130591884.1">
    <property type="nucleotide sequence ID" value="NZ_CP034752.1"/>
</dbReference>
<proteinExistence type="predicted"/>
<dbReference type="Proteomes" id="UP000293154">
    <property type="component" value="Chromosome"/>
</dbReference>
<evidence type="ECO:0000256" key="1">
    <source>
        <dbReference type="SAM" id="SignalP"/>
    </source>
</evidence>
<dbReference type="KEGG" id="prag:EKN56_11370"/>
<feature type="chain" id="PRO_5018980962" evidence="1">
    <location>
        <begin position="22"/>
        <end position="278"/>
    </location>
</feature>
<sequence length="278" mass="30986">MIKTLQKLAIVLGLAPPLACAYPAYDMVMPNGSQLHLVGSIHMGTKEMSPLPVPLLKQLKQADGIIVEVDISKPVNFNGRSDYPHLSERLSEPEYLELTKISQQLKLDIKHIATESGWQAALVLQNTQAQQFGLQGEYGIDFQVIQAANQHDIPIIELEGAQKQLNLLEQLPNNGIPLLQDSLAHWQDNEQLMQIMVGWWLNQRASNESLSLPYGMGGDLYDLMVANRNRQWEQQLLALPKGKYVVVVGALHLFGEHNLLQLLKENAGVTSYDNATPL</sequence>
<protein>
    <submittedName>
        <fullName evidence="2">Conjugal transfer protein TraB</fullName>
    </submittedName>
</protein>
<organism evidence="2 3">
    <name type="scientific">Limnobaculum zhutongyuii</name>
    <dbReference type="NCBI Taxonomy" id="2498113"/>
    <lineage>
        <taxon>Bacteria</taxon>
        <taxon>Pseudomonadati</taxon>
        <taxon>Pseudomonadota</taxon>
        <taxon>Gammaproteobacteria</taxon>
        <taxon>Enterobacterales</taxon>
        <taxon>Budviciaceae</taxon>
        <taxon>Limnobaculum</taxon>
    </lineage>
</organism>
<dbReference type="PANTHER" id="PTHR40590:SF1">
    <property type="entry name" value="CYTOPLASMIC PROTEIN"/>
    <property type="match status" value="1"/>
</dbReference>
<evidence type="ECO:0000313" key="2">
    <source>
        <dbReference type="EMBL" id="QBH96942.1"/>
    </source>
</evidence>
<dbReference type="CDD" id="cd14789">
    <property type="entry name" value="Tiki"/>
    <property type="match status" value="1"/>
</dbReference>
<dbReference type="OrthoDB" id="357294at2"/>
<evidence type="ECO:0000313" key="3">
    <source>
        <dbReference type="Proteomes" id="UP000293154"/>
    </source>
</evidence>
<name>A0A411WL91_9GAMM</name>
<dbReference type="InterPro" id="IPR002816">
    <property type="entry name" value="TraB/PrgY/GumN_fam"/>
</dbReference>
<dbReference type="PANTHER" id="PTHR40590">
    <property type="entry name" value="CYTOPLASMIC PROTEIN-RELATED"/>
    <property type="match status" value="1"/>
</dbReference>
<keyword evidence="3" id="KW-1185">Reference proteome</keyword>
<accession>A0A411WL91</accession>
<reference evidence="2 3" key="1">
    <citation type="submission" date="2019-03" db="EMBL/GenBank/DDBJ databases">
        <title>Pragia sp. nov. isolated from the gut tract of Carduelis flavirostris.</title>
        <authorList>
            <person name="Ge Y."/>
        </authorList>
    </citation>
    <scope>NUCLEOTIDE SEQUENCE [LARGE SCALE GENOMIC DNA]</scope>
    <source>
        <strain evidence="2 3">CF-458</strain>
    </source>
</reference>
<keyword evidence="1" id="KW-0732">Signal</keyword>
<gene>
    <name evidence="2" type="ORF">EKN56_11370</name>
</gene>
<dbReference type="AlphaFoldDB" id="A0A411WL91"/>
<dbReference type="EMBL" id="CP034752">
    <property type="protein sequence ID" value="QBH96942.1"/>
    <property type="molecule type" value="Genomic_DNA"/>
</dbReference>
<feature type="signal peptide" evidence="1">
    <location>
        <begin position="1"/>
        <end position="21"/>
    </location>
</feature>